<evidence type="ECO:0000313" key="2">
    <source>
        <dbReference type="Proteomes" id="UP000178776"/>
    </source>
</evidence>
<reference evidence="1 2" key="1">
    <citation type="submission" date="2016-10" db="EMBL/GenBank/DDBJ databases">
        <title>Chromobacterium muskegensis sp. nov., an insecticidal bacterium isolated from Sphagnum bogs.</title>
        <authorList>
            <person name="Sparks M.E."/>
            <person name="Blackburn M.B."/>
            <person name="Gundersen-Rindal D.E."/>
            <person name="Mitchell A."/>
            <person name="Farrar R."/>
            <person name="Kuhar D."/>
        </authorList>
    </citation>
    <scope>NUCLEOTIDE SEQUENCE [LARGE SCALE GENOMIC DNA]</scope>
    <source>
        <strain evidence="1 2">21-1</strain>
    </source>
</reference>
<dbReference type="AlphaFoldDB" id="A0A1D9LCP4"/>
<organism evidence="1 2">
    <name type="scientific">Chromobacterium vaccinii</name>
    <dbReference type="NCBI Taxonomy" id="1108595"/>
    <lineage>
        <taxon>Bacteria</taxon>
        <taxon>Pseudomonadati</taxon>
        <taxon>Pseudomonadota</taxon>
        <taxon>Betaproteobacteria</taxon>
        <taxon>Neisseriales</taxon>
        <taxon>Chromobacteriaceae</taxon>
        <taxon>Chromobacterium</taxon>
    </lineage>
</organism>
<name>A0A1D9LCP4_9NEIS</name>
<dbReference type="KEGG" id="cvc:BKX93_02795"/>
<accession>A0A1D9LCP4</accession>
<proteinExistence type="predicted"/>
<protein>
    <submittedName>
        <fullName evidence="1">Uncharacterized protein</fullName>
    </submittedName>
</protein>
<evidence type="ECO:0000313" key="1">
    <source>
        <dbReference type="EMBL" id="AOZ49032.1"/>
    </source>
</evidence>
<gene>
    <name evidence="1" type="ORF">BKX93_02795</name>
</gene>
<dbReference type="Proteomes" id="UP000178776">
    <property type="component" value="Chromosome"/>
</dbReference>
<sequence length="85" mass="9458">MSSQKVGTMQGLIVDFMGGASDKQHRVVADEAELDRLGYRAYLTTRDKAGEIHTLAVPLAWTEDEASWAILEKMSFKSLGNPVMW</sequence>
<dbReference type="EMBL" id="CP017707">
    <property type="protein sequence ID" value="AOZ49032.1"/>
    <property type="molecule type" value="Genomic_DNA"/>
</dbReference>